<evidence type="ECO:0000256" key="2">
    <source>
        <dbReference type="ARBA" id="ARBA00022730"/>
    </source>
</evidence>
<dbReference type="InterPro" id="IPR013810">
    <property type="entry name" value="Ribosomal_uS5_N"/>
</dbReference>
<evidence type="ECO:0000313" key="11">
    <source>
        <dbReference type="EMBL" id="QNO54831.1"/>
    </source>
</evidence>
<dbReference type="PANTHER" id="PTHR13718">
    <property type="entry name" value="RIBOSOMAL S SUBUNIT"/>
    <property type="match status" value="1"/>
</dbReference>
<evidence type="ECO:0000256" key="8">
    <source>
        <dbReference type="HAMAP-Rule" id="MF_01307"/>
    </source>
</evidence>
<dbReference type="InterPro" id="IPR020568">
    <property type="entry name" value="Ribosomal_Su5_D2-typ_SF"/>
</dbReference>
<comment type="subunit">
    <text evidence="6 8">Part of the 30S ribosomal subunit. Contacts protein S4.</text>
</comment>
<dbReference type="GO" id="GO:0003735">
    <property type="term" value="F:structural constituent of ribosome"/>
    <property type="evidence" value="ECO:0007669"/>
    <property type="project" value="UniProtKB-UniRule"/>
</dbReference>
<dbReference type="InterPro" id="IPR005711">
    <property type="entry name" value="Ribosomal_uS5_euk/arc"/>
</dbReference>
<dbReference type="Pfam" id="PF03719">
    <property type="entry name" value="Ribosomal_S5_C"/>
    <property type="match status" value="1"/>
</dbReference>
<dbReference type="NCBIfam" id="NF003125">
    <property type="entry name" value="PRK04044.1"/>
    <property type="match status" value="1"/>
</dbReference>
<feature type="domain" description="S5 DRBM" evidence="10">
    <location>
        <begin position="61"/>
        <end position="124"/>
    </location>
</feature>
<reference evidence="11" key="1">
    <citation type="submission" date="2020-06" db="EMBL/GenBank/DDBJ databases">
        <title>Unique genomic features of the anaerobic methanotrophic archaea.</title>
        <authorList>
            <person name="Chadwick G.L."/>
            <person name="Skennerton C.T."/>
            <person name="Laso-Perez R."/>
            <person name="Leu A.O."/>
            <person name="Speth D.R."/>
            <person name="Yu H."/>
            <person name="Morgan-Lang C."/>
            <person name="Hatzenpichler R."/>
            <person name="Goudeau D."/>
            <person name="Malmstrom R."/>
            <person name="Brazelton W.J."/>
            <person name="Woyke T."/>
            <person name="Hallam S.J."/>
            <person name="Tyson G.W."/>
            <person name="Wegener G."/>
            <person name="Boetius A."/>
            <person name="Orphan V."/>
        </authorList>
    </citation>
    <scope>NUCLEOTIDE SEQUENCE</scope>
</reference>
<dbReference type="SUPFAM" id="SSF54211">
    <property type="entry name" value="Ribosomal protein S5 domain 2-like"/>
    <property type="match status" value="1"/>
</dbReference>
<accession>A0A7G9Z3J7</accession>
<dbReference type="Gene3D" id="3.30.230.10">
    <property type="match status" value="1"/>
</dbReference>
<name>A0A7G9Z3J7_9EURY</name>
<dbReference type="AlphaFoldDB" id="A0A7G9Z3J7"/>
<evidence type="ECO:0000259" key="10">
    <source>
        <dbReference type="PROSITE" id="PS50881"/>
    </source>
</evidence>
<dbReference type="InterPro" id="IPR014721">
    <property type="entry name" value="Ribsml_uS5_D2-typ_fold_subgr"/>
</dbReference>
<dbReference type="EMBL" id="MT631594">
    <property type="protein sequence ID" value="QNO54831.1"/>
    <property type="molecule type" value="Genomic_DNA"/>
</dbReference>
<evidence type="ECO:0000256" key="1">
    <source>
        <dbReference type="ARBA" id="ARBA00008945"/>
    </source>
</evidence>
<dbReference type="InterPro" id="IPR005324">
    <property type="entry name" value="Ribosomal_uS5_C"/>
</dbReference>
<evidence type="ECO:0000256" key="5">
    <source>
        <dbReference type="ARBA" id="ARBA00023274"/>
    </source>
</evidence>
<sequence>MGREQKRGSRKESWKAEEKWTPVTRLGVLVQNGEIRSIEEALKSRYPLKEYQIVDALLPDLGEEVLDINLVQRMTDSGRRVKFRVCVIVGDKEGYLGIGLGKDALVRSGIEKAVRVAKTNITYIERGCGSWECDCKDKHSIPFKVMGKSGSVEITLKPAPKGIGLAAGDVPKRVSEFAGVSDIWAKTRGKTRTTFNLAMATYNALKSTALMKTMN</sequence>
<dbReference type="PANTHER" id="PTHR13718:SF4">
    <property type="entry name" value="40S RIBOSOMAL PROTEIN S2"/>
    <property type="match status" value="1"/>
</dbReference>
<comment type="similarity">
    <text evidence="1 8 9">Belongs to the universal ribosomal protein uS5 family.</text>
</comment>
<dbReference type="GO" id="GO:0019843">
    <property type="term" value="F:rRNA binding"/>
    <property type="evidence" value="ECO:0007669"/>
    <property type="project" value="UniProtKB-UniRule"/>
</dbReference>
<dbReference type="GO" id="GO:0006412">
    <property type="term" value="P:translation"/>
    <property type="evidence" value="ECO:0007669"/>
    <property type="project" value="UniProtKB-UniRule"/>
</dbReference>
<evidence type="ECO:0000256" key="7">
    <source>
        <dbReference type="ARBA" id="ARBA00035255"/>
    </source>
</evidence>
<organism evidence="11">
    <name type="scientific">Candidatus Methanophaga sp. ANME-1 ERB7</name>
    <dbReference type="NCBI Taxonomy" id="2759913"/>
    <lineage>
        <taxon>Archaea</taxon>
        <taxon>Methanobacteriati</taxon>
        <taxon>Methanobacteriota</taxon>
        <taxon>Stenosarchaea group</taxon>
        <taxon>Methanomicrobia</taxon>
        <taxon>Candidatus Methanophagales</taxon>
        <taxon>Candidatus Methanophagaceae</taxon>
        <taxon>Candidatus Methanophaga</taxon>
    </lineage>
</organism>
<dbReference type="HAMAP" id="MF_01307_A">
    <property type="entry name" value="Ribosomal_uS5_A"/>
    <property type="match status" value="1"/>
</dbReference>
<dbReference type="NCBIfam" id="TIGR01020">
    <property type="entry name" value="uS5_euk_arch"/>
    <property type="match status" value="1"/>
</dbReference>
<evidence type="ECO:0000256" key="6">
    <source>
        <dbReference type="ARBA" id="ARBA00025844"/>
    </source>
</evidence>
<keyword evidence="5 8" id="KW-0687">Ribonucleoprotein</keyword>
<gene>
    <name evidence="8 11" type="primary">rps5</name>
    <name evidence="11" type="ORF">ENONAMDD_00022</name>
</gene>
<dbReference type="PROSITE" id="PS50881">
    <property type="entry name" value="S5_DSRBD"/>
    <property type="match status" value="1"/>
</dbReference>
<dbReference type="InterPro" id="IPR000851">
    <property type="entry name" value="Ribosomal_uS5"/>
</dbReference>
<dbReference type="FunFam" id="3.30.230.10:FF:000004">
    <property type="entry name" value="40S ribosomal protein S2"/>
    <property type="match status" value="1"/>
</dbReference>
<keyword evidence="2 8" id="KW-0699">rRNA-binding</keyword>
<dbReference type="InterPro" id="IPR047866">
    <property type="entry name" value="Ribosomal_uS5_arc"/>
</dbReference>
<evidence type="ECO:0000256" key="4">
    <source>
        <dbReference type="ARBA" id="ARBA00022980"/>
    </source>
</evidence>
<proteinExistence type="inferred from homology"/>
<protein>
    <recommendedName>
        <fullName evidence="7 8">Small ribosomal subunit protein uS5</fullName>
    </recommendedName>
</protein>
<evidence type="ECO:0000256" key="3">
    <source>
        <dbReference type="ARBA" id="ARBA00022884"/>
    </source>
</evidence>
<keyword evidence="4 8" id="KW-0689">Ribosomal protein</keyword>
<dbReference type="SUPFAM" id="SSF54768">
    <property type="entry name" value="dsRNA-binding domain-like"/>
    <property type="match status" value="1"/>
</dbReference>
<dbReference type="GO" id="GO:0022627">
    <property type="term" value="C:cytosolic small ribosomal subunit"/>
    <property type="evidence" value="ECO:0007669"/>
    <property type="project" value="TreeGrafter"/>
</dbReference>
<comment type="function">
    <text evidence="8">With S4 and S12 plays an important role in translational accuracy.</text>
</comment>
<evidence type="ECO:0000256" key="9">
    <source>
        <dbReference type="RuleBase" id="RU003823"/>
    </source>
</evidence>
<dbReference type="Pfam" id="PF00333">
    <property type="entry name" value="Ribosomal_S5"/>
    <property type="match status" value="1"/>
</dbReference>
<dbReference type="Gene3D" id="3.30.160.20">
    <property type="match status" value="1"/>
</dbReference>
<comment type="domain">
    <text evidence="8">The N-terminal domain interacts with the head of the 30S subunit; the C-terminal domain interacts with the body and contacts protein S4. The interaction surface between S4 and S5 is involved in control of translational fidelity.</text>
</comment>
<keyword evidence="3 8" id="KW-0694">RNA-binding</keyword>